<keyword evidence="3" id="KW-0804">Transcription</keyword>
<keyword evidence="1" id="KW-0805">Transcription regulation</keyword>
<gene>
    <name evidence="5" type="ORF">SAMN05444920_13182</name>
</gene>
<evidence type="ECO:0000313" key="6">
    <source>
        <dbReference type="Proteomes" id="UP000236732"/>
    </source>
</evidence>
<dbReference type="InterPro" id="IPR011991">
    <property type="entry name" value="ArsR-like_HTH"/>
</dbReference>
<keyword evidence="6" id="KW-1185">Reference proteome</keyword>
<dbReference type="OrthoDB" id="3808065at2"/>
<keyword evidence="2" id="KW-0238">DNA-binding</keyword>
<reference evidence="5 6" key="1">
    <citation type="submission" date="2016-10" db="EMBL/GenBank/DDBJ databases">
        <authorList>
            <person name="de Groot N.N."/>
        </authorList>
    </citation>
    <scope>NUCLEOTIDE SEQUENCE [LARGE SCALE GENOMIC DNA]</scope>
    <source>
        <strain evidence="5 6">CGMCC 4.7037</strain>
    </source>
</reference>
<dbReference type="InterPro" id="IPR036388">
    <property type="entry name" value="WH-like_DNA-bd_sf"/>
</dbReference>
<evidence type="ECO:0000313" key="5">
    <source>
        <dbReference type="EMBL" id="SEH02970.1"/>
    </source>
</evidence>
<dbReference type="InterPro" id="IPR036390">
    <property type="entry name" value="WH_DNA-bd_sf"/>
</dbReference>
<dbReference type="GO" id="GO:0003677">
    <property type="term" value="F:DNA binding"/>
    <property type="evidence" value="ECO:0007669"/>
    <property type="project" value="UniProtKB-KW"/>
</dbReference>
<evidence type="ECO:0000256" key="1">
    <source>
        <dbReference type="ARBA" id="ARBA00023015"/>
    </source>
</evidence>
<dbReference type="CDD" id="cd00090">
    <property type="entry name" value="HTH_ARSR"/>
    <property type="match status" value="1"/>
</dbReference>
<dbReference type="RefSeq" id="WP_103963982.1">
    <property type="nucleotide sequence ID" value="NZ_FNVT01000031.1"/>
</dbReference>
<dbReference type="Gene3D" id="1.10.10.10">
    <property type="entry name" value="Winged helix-like DNA-binding domain superfamily/Winged helix DNA-binding domain"/>
    <property type="match status" value="1"/>
</dbReference>
<proteinExistence type="predicted"/>
<dbReference type="InterPro" id="IPR051011">
    <property type="entry name" value="Metal_resp_trans_reg"/>
</dbReference>
<name>A0A1H6EYK1_9ACTN</name>
<dbReference type="SUPFAM" id="SSF46785">
    <property type="entry name" value="Winged helix' DNA-binding domain"/>
    <property type="match status" value="1"/>
</dbReference>
<dbReference type="PANTHER" id="PTHR43132:SF8">
    <property type="entry name" value="HTH-TYPE TRANSCRIPTIONAL REGULATOR KMTR"/>
    <property type="match status" value="1"/>
</dbReference>
<feature type="domain" description="HTH arsR-type" evidence="4">
    <location>
        <begin position="253"/>
        <end position="325"/>
    </location>
</feature>
<dbReference type="EMBL" id="FNVT01000031">
    <property type="protein sequence ID" value="SEH02970.1"/>
    <property type="molecule type" value="Genomic_DNA"/>
</dbReference>
<protein>
    <submittedName>
        <fullName evidence="5">Helix-turn-helix domain-containing protein</fullName>
    </submittedName>
</protein>
<organism evidence="5 6">
    <name type="scientific">Nonomuraea solani</name>
    <dbReference type="NCBI Taxonomy" id="1144553"/>
    <lineage>
        <taxon>Bacteria</taxon>
        <taxon>Bacillati</taxon>
        <taxon>Actinomycetota</taxon>
        <taxon>Actinomycetes</taxon>
        <taxon>Streptosporangiales</taxon>
        <taxon>Streptosporangiaceae</taxon>
        <taxon>Nonomuraea</taxon>
    </lineage>
</organism>
<evidence type="ECO:0000259" key="4">
    <source>
        <dbReference type="SMART" id="SM00418"/>
    </source>
</evidence>
<dbReference type="SMART" id="SM00418">
    <property type="entry name" value="HTH_ARSR"/>
    <property type="match status" value="1"/>
</dbReference>
<dbReference type="PANTHER" id="PTHR43132">
    <property type="entry name" value="ARSENICAL RESISTANCE OPERON REPRESSOR ARSR-RELATED"/>
    <property type="match status" value="1"/>
</dbReference>
<dbReference type="AlphaFoldDB" id="A0A1H6EYK1"/>
<dbReference type="Proteomes" id="UP000236732">
    <property type="component" value="Unassembled WGS sequence"/>
</dbReference>
<evidence type="ECO:0000256" key="3">
    <source>
        <dbReference type="ARBA" id="ARBA00023163"/>
    </source>
</evidence>
<dbReference type="GO" id="GO:0003700">
    <property type="term" value="F:DNA-binding transcription factor activity"/>
    <property type="evidence" value="ECO:0007669"/>
    <property type="project" value="InterPro"/>
</dbReference>
<evidence type="ECO:0000256" key="2">
    <source>
        <dbReference type="ARBA" id="ARBA00023125"/>
    </source>
</evidence>
<sequence>MGILRVHFTADDLARVTIANEPDPLWEVAFTRFRLRDPVRPLAFTPWLNRLRASPDRCARIRAGGRVLDPLTPTGPYFPDFLTPNESARGLDAGLEALLSTPRRRLRRELRLLGERHRLPGWVRPLAEGDMMALRRLAGTLHAYHEAAVAPFADLVGAAAAADRACQSGNLLRGGLAGLFDGMRPLMRWQPPVLEVGYGLDRDLVLGGRGLRLVPSYFCQRAPLSLADQELPPVLIYPIAQRHRWQPVIGSAPALTTLMGRNRSAVLQSLDRPATTTQLARAVRISLAAASRHASALREAGLVRSWRDGNAVLHLLTPLGHALLQGCSSA</sequence>
<dbReference type="Pfam" id="PF12840">
    <property type="entry name" value="HTH_20"/>
    <property type="match status" value="1"/>
</dbReference>
<accession>A0A1H6EYK1</accession>
<dbReference type="InterPro" id="IPR001845">
    <property type="entry name" value="HTH_ArsR_DNA-bd_dom"/>
</dbReference>